<feature type="transmembrane region" description="Helical" evidence="1">
    <location>
        <begin position="92"/>
        <end position="116"/>
    </location>
</feature>
<keyword evidence="1" id="KW-0472">Membrane</keyword>
<protein>
    <submittedName>
        <fullName evidence="2">Uncharacterized protein</fullName>
    </submittedName>
</protein>
<gene>
    <name evidence="2" type="ORF">SAMN05421676_11135</name>
</gene>
<sequence>MNDLNEWAVDPAKLYPLGFTDVHIHFGLGFIGILCLYLFFRPIIRWFMYLDWRKALTFLVVSFIYLFFSTWVELYQVVKGSGEMEWSDLAHSTLAIILFGIFLFISHLISSMINYFKTRKKKHIPQQNAKI</sequence>
<proteinExistence type="predicted"/>
<dbReference type="AlphaFoldDB" id="A0A1I0I7Y1"/>
<keyword evidence="3" id="KW-1185">Reference proteome</keyword>
<evidence type="ECO:0000256" key="1">
    <source>
        <dbReference type="SAM" id="Phobius"/>
    </source>
</evidence>
<keyword evidence="1" id="KW-1133">Transmembrane helix</keyword>
<dbReference type="Proteomes" id="UP000199095">
    <property type="component" value="Unassembled WGS sequence"/>
</dbReference>
<dbReference type="OrthoDB" id="2691801at2"/>
<dbReference type="EMBL" id="FOHJ01000011">
    <property type="protein sequence ID" value="SET92817.1"/>
    <property type="molecule type" value="Genomic_DNA"/>
</dbReference>
<organism evidence="2 3">
    <name type="scientific">Salinibacillus kushneri</name>
    <dbReference type="NCBI Taxonomy" id="237682"/>
    <lineage>
        <taxon>Bacteria</taxon>
        <taxon>Bacillati</taxon>
        <taxon>Bacillota</taxon>
        <taxon>Bacilli</taxon>
        <taxon>Bacillales</taxon>
        <taxon>Bacillaceae</taxon>
        <taxon>Salinibacillus</taxon>
    </lineage>
</organism>
<accession>A0A1I0I7Y1</accession>
<feature type="transmembrane region" description="Helical" evidence="1">
    <location>
        <begin position="22"/>
        <end position="40"/>
    </location>
</feature>
<keyword evidence="1" id="KW-0812">Transmembrane</keyword>
<feature type="transmembrane region" description="Helical" evidence="1">
    <location>
        <begin position="52"/>
        <end position="72"/>
    </location>
</feature>
<evidence type="ECO:0000313" key="2">
    <source>
        <dbReference type="EMBL" id="SET92817.1"/>
    </source>
</evidence>
<dbReference type="RefSeq" id="WP_093136849.1">
    <property type="nucleotide sequence ID" value="NZ_FOHJ01000011.1"/>
</dbReference>
<dbReference type="STRING" id="237682.SAMN05421676_11135"/>
<evidence type="ECO:0000313" key="3">
    <source>
        <dbReference type="Proteomes" id="UP000199095"/>
    </source>
</evidence>
<reference evidence="3" key="1">
    <citation type="submission" date="2016-10" db="EMBL/GenBank/DDBJ databases">
        <authorList>
            <person name="Varghese N."/>
            <person name="Submissions S."/>
        </authorList>
    </citation>
    <scope>NUCLEOTIDE SEQUENCE [LARGE SCALE GENOMIC DNA]</scope>
    <source>
        <strain evidence="3">CGMCC 1.3566</strain>
    </source>
</reference>
<name>A0A1I0I7Y1_9BACI</name>